<evidence type="ECO:0000256" key="2">
    <source>
        <dbReference type="ARBA" id="ARBA00022448"/>
    </source>
</evidence>
<evidence type="ECO:0000313" key="7">
    <source>
        <dbReference type="Proteomes" id="UP001629214"/>
    </source>
</evidence>
<dbReference type="SMART" id="SM00062">
    <property type="entry name" value="PBPb"/>
    <property type="match status" value="1"/>
</dbReference>
<reference evidence="6 7" key="1">
    <citation type="journal article" date="2024" name="Chem. Sci.">
        <title>Discovery of megapolipeptins by genome mining of a Burkholderiales bacteria collection.</title>
        <authorList>
            <person name="Paulo B.S."/>
            <person name="Recchia M.J.J."/>
            <person name="Lee S."/>
            <person name="Fergusson C.H."/>
            <person name="Romanowski S.B."/>
            <person name="Hernandez A."/>
            <person name="Krull N."/>
            <person name="Liu D.Y."/>
            <person name="Cavanagh H."/>
            <person name="Bos A."/>
            <person name="Gray C.A."/>
            <person name="Murphy B.T."/>
            <person name="Linington R.G."/>
            <person name="Eustaquio A.S."/>
        </authorList>
    </citation>
    <scope>NUCLEOTIDE SEQUENCE [LARGE SCALE GENOMIC DNA]</scope>
    <source>
        <strain evidence="6 7">RL21-008-BIB-B</strain>
    </source>
</reference>
<keyword evidence="2" id="KW-0813">Transport</keyword>
<dbReference type="PANTHER" id="PTHR30085">
    <property type="entry name" value="AMINO ACID ABC TRANSPORTER PERMEASE"/>
    <property type="match status" value="1"/>
</dbReference>
<dbReference type="PANTHER" id="PTHR30085:SF2">
    <property type="entry name" value="GLUTAMATE_ASPARTATE IMPORT SOLUTE-BINDING PROTEIN"/>
    <property type="match status" value="1"/>
</dbReference>
<comment type="caution">
    <text evidence="6">The sequence shown here is derived from an EMBL/GenBank/DDBJ whole genome shotgun (WGS) entry which is preliminary data.</text>
</comment>
<proteinExistence type="inferred from homology"/>
<evidence type="ECO:0000259" key="5">
    <source>
        <dbReference type="SMART" id="SM00062"/>
    </source>
</evidence>
<dbReference type="InterPro" id="IPR001638">
    <property type="entry name" value="Solute-binding_3/MltF_N"/>
</dbReference>
<evidence type="ECO:0000256" key="4">
    <source>
        <dbReference type="SAM" id="SignalP"/>
    </source>
</evidence>
<keyword evidence="7" id="KW-1185">Reference proteome</keyword>
<evidence type="ECO:0000256" key="3">
    <source>
        <dbReference type="ARBA" id="ARBA00022729"/>
    </source>
</evidence>
<accession>A0ABW8Z3F4</accession>
<comment type="similarity">
    <text evidence="1">Belongs to the bacterial solute-binding protein 3 family.</text>
</comment>
<evidence type="ECO:0000313" key="6">
    <source>
        <dbReference type="EMBL" id="MFL9877020.1"/>
    </source>
</evidence>
<dbReference type="Gene3D" id="3.40.190.10">
    <property type="entry name" value="Periplasmic binding protein-like II"/>
    <property type="match status" value="2"/>
</dbReference>
<evidence type="ECO:0000256" key="1">
    <source>
        <dbReference type="ARBA" id="ARBA00010333"/>
    </source>
</evidence>
<name>A0ABW8Z3F4_9BURK</name>
<feature type="domain" description="Solute-binding protein family 3/N-terminal" evidence="5">
    <location>
        <begin position="50"/>
        <end position="282"/>
    </location>
</feature>
<sequence>MTGKNAESKTCSKFAGSIAIVAALFCSGVQLQAQAQTADSTIARIKASNKVKIGVRDFSVPFSYLDANQKPTGYSVELCEAVVESLKKELNLPSLEVVMQSVDLSTRIPLIQNATIDMECGSTVNTLTRQRQVDFSYVTAVASDQLLVKASSSIKELEDLAGKVVALPNASTSLAMLTSINNKKHLNMRLMSVRDQAEGFLAVQTGRADAYITDNTILYGLRKDAKNPAEFRITGRPLSYLPYGIMVAKNNSTLLAIINRTIAEKFRNGDGKVMYDKWFGQLNMPLSPLTKAAFDINAIPE</sequence>
<feature type="chain" id="PRO_5046206272" evidence="4">
    <location>
        <begin position="36"/>
        <end position="301"/>
    </location>
</feature>
<protein>
    <submittedName>
        <fullName evidence="6">Amino acid ABC transporter substrate-binding protein</fullName>
    </submittedName>
</protein>
<dbReference type="Pfam" id="PF00497">
    <property type="entry name" value="SBP_bac_3"/>
    <property type="match status" value="1"/>
</dbReference>
<dbReference type="CDD" id="cd13688">
    <property type="entry name" value="PBP2_GltI_DEBP"/>
    <property type="match status" value="1"/>
</dbReference>
<keyword evidence="3 4" id="KW-0732">Signal</keyword>
<organism evidence="6 7">
    <name type="scientific">Herbaspirillum rhizosphaerae</name>
    <dbReference type="NCBI Taxonomy" id="346179"/>
    <lineage>
        <taxon>Bacteria</taxon>
        <taxon>Pseudomonadati</taxon>
        <taxon>Pseudomonadota</taxon>
        <taxon>Betaproteobacteria</taxon>
        <taxon>Burkholderiales</taxon>
        <taxon>Oxalobacteraceae</taxon>
        <taxon>Herbaspirillum</taxon>
    </lineage>
</organism>
<dbReference type="SUPFAM" id="SSF53850">
    <property type="entry name" value="Periplasmic binding protein-like II"/>
    <property type="match status" value="1"/>
</dbReference>
<feature type="signal peptide" evidence="4">
    <location>
        <begin position="1"/>
        <end position="35"/>
    </location>
</feature>
<gene>
    <name evidence="6" type="ORF">PQR63_01395</name>
</gene>
<dbReference type="InterPro" id="IPR051455">
    <property type="entry name" value="Bact_solute-bind_prot3"/>
</dbReference>
<dbReference type="Proteomes" id="UP001629214">
    <property type="component" value="Unassembled WGS sequence"/>
</dbReference>
<dbReference type="RefSeq" id="WP_408164977.1">
    <property type="nucleotide sequence ID" value="NZ_JAQQFR010000001.1"/>
</dbReference>
<dbReference type="EMBL" id="JAQQFR010000001">
    <property type="protein sequence ID" value="MFL9877020.1"/>
    <property type="molecule type" value="Genomic_DNA"/>
</dbReference>